<comment type="similarity">
    <text evidence="5">Belongs to the methyl-accepting chemotaxis (MCP) protein family.</text>
</comment>
<dbReference type="RefSeq" id="WP_342580910.1">
    <property type="nucleotide sequence ID" value="NZ_JBHSNQ010000031.1"/>
</dbReference>
<gene>
    <name evidence="11" type="ORF">ACFPOH_02540</name>
</gene>
<keyword evidence="2" id="KW-1003">Cell membrane</keyword>
<comment type="subcellular location">
    <subcellularLocation>
        <location evidence="1">Cell membrane</location>
    </subcellularLocation>
</comment>
<dbReference type="SUPFAM" id="SSF58104">
    <property type="entry name" value="Methyl-accepting chemotaxis protein (MCP) signaling domain"/>
    <property type="match status" value="1"/>
</dbReference>
<evidence type="ECO:0000256" key="3">
    <source>
        <dbReference type="ARBA" id="ARBA00023136"/>
    </source>
</evidence>
<evidence type="ECO:0000313" key="11">
    <source>
        <dbReference type="EMBL" id="MFC5540658.1"/>
    </source>
</evidence>
<evidence type="ECO:0000313" key="12">
    <source>
        <dbReference type="Proteomes" id="UP001595978"/>
    </source>
</evidence>
<dbReference type="Pfam" id="PF00015">
    <property type="entry name" value="MCPsignal"/>
    <property type="match status" value="1"/>
</dbReference>
<evidence type="ECO:0000256" key="7">
    <source>
        <dbReference type="SAM" id="Coils"/>
    </source>
</evidence>
<accession>A0ABW0R8H7</accession>
<dbReference type="SMART" id="SM00304">
    <property type="entry name" value="HAMP"/>
    <property type="match status" value="1"/>
</dbReference>
<dbReference type="Proteomes" id="UP001595978">
    <property type="component" value="Unassembled WGS sequence"/>
</dbReference>
<dbReference type="PANTHER" id="PTHR32089:SF112">
    <property type="entry name" value="LYSOZYME-LIKE PROTEIN-RELATED"/>
    <property type="match status" value="1"/>
</dbReference>
<comment type="caution">
    <text evidence="11">The sequence shown here is derived from an EMBL/GenBank/DDBJ whole genome shotgun (WGS) entry which is preliminary data.</text>
</comment>
<dbReference type="SMART" id="SM00283">
    <property type="entry name" value="MA"/>
    <property type="match status" value="1"/>
</dbReference>
<evidence type="ECO:0000259" key="10">
    <source>
        <dbReference type="PROSITE" id="PS50885"/>
    </source>
</evidence>
<evidence type="ECO:0000256" key="4">
    <source>
        <dbReference type="ARBA" id="ARBA00023224"/>
    </source>
</evidence>
<proteinExistence type="inferred from homology"/>
<feature type="domain" description="HAMP" evidence="10">
    <location>
        <begin position="69"/>
        <end position="122"/>
    </location>
</feature>
<keyword evidence="4 6" id="KW-0807">Transducer</keyword>
<keyword evidence="8" id="KW-1133">Transmembrane helix</keyword>
<dbReference type="InterPro" id="IPR004089">
    <property type="entry name" value="MCPsignal_dom"/>
</dbReference>
<dbReference type="PANTHER" id="PTHR32089">
    <property type="entry name" value="METHYL-ACCEPTING CHEMOTAXIS PROTEIN MCPB"/>
    <property type="match status" value="1"/>
</dbReference>
<dbReference type="EMBL" id="JBHSNQ010000031">
    <property type="protein sequence ID" value="MFC5540658.1"/>
    <property type="molecule type" value="Genomic_DNA"/>
</dbReference>
<sequence length="429" mass="47397">MKKMFSIRKKLVLFVGILAVITYSTSFVFIRFLHPYFFSQFIPNELLFEIITYLLGITWSCILAGIFSVVLTKPLENLEKTATRVAEGKIGQDVEMPKTHDEIRSVAEAFQLMLQNLRQMVESIDINFQKTNETIIELSEQTSRATRKAEIIADTVGQISSGAEASAIAVTETVEAIEDVRQLATEVNAKALNSKEESLQMLENLKVTSSAFNNLIESIQKITYGNEQALESIHQLEKNAEQIGNIISLVGDIAAQTNLLALNASIEAARAGEHGKGFAVVAEEVRNLADESAKAVQGITDLIKTMQENVVIVVNQMNEQVTFAKSESAKISEATVIVEQMASKVRGMADTVIQISRLIEKQMVNIETTAHQSQEVAAIAEETSAGATEVKGSTDEQAASLEQVEKLSEELKRQSEQLYKFIQQFDRSN</sequence>
<evidence type="ECO:0000256" key="6">
    <source>
        <dbReference type="PROSITE-ProRule" id="PRU00284"/>
    </source>
</evidence>
<dbReference type="Gene3D" id="1.10.287.950">
    <property type="entry name" value="Methyl-accepting chemotaxis protein"/>
    <property type="match status" value="1"/>
</dbReference>
<evidence type="ECO:0000256" key="8">
    <source>
        <dbReference type="SAM" id="Phobius"/>
    </source>
</evidence>
<dbReference type="InterPro" id="IPR003660">
    <property type="entry name" value="HAMP_dom"/>
</dbReference>
<organism evidence="11 12">
    <name type="scientific">Ureibacillus suwonensis</name>
    <dbReference type="NCBI Taxonomy" id="313007"/>
    <lineage>
        <taxon>Bacteria</taxon>
        <taxon>Bacillati</taxon>
        <taxon>Bacillota</taxon>
        <taxon>Bacilli</taxon>
        <taxon>Bacillales</taxon>
        <taxon>Caryophanaceae</taxon>
        <taxon>Ureibacillus</taxon>
    </lineage>
</organism>
<keyword evidence="12" id="KW-1185">Reference proteome</keyword>
<protein>
    <submittedName>
        <fullName evidence="11">Methyl-accepting chemotaxis protein</fullName>
    </submittedName>
</protein>
<keyword evidence="3 8" id="KW-0472">Membrane</keyword>
<dbReference type="PROSITE" id="PS50885">
    <property type="entry name" value="HAMP"/>
    <property type="match status" value="1"/>
</dbReference>
<feature type="coiled-coil region" evidence="7">
    <location>
        <begin position="394"/>
        <end position="424"/>
    </location>
</feature>
<keyword evidence="8" id="KW-0812">Transmembrane</keyword>
<dbReference type="CDD" id="cd06225">
    <property type="entry name" value="HAMP"/>
    <property type="match status" value="1"/>
</dbReference>
<name>A0ABW0R8H7_9BACL</name>
<reference evidence="12" key="1">
    <citation type="journal article" date="2019" name="Int. J. Syst. Evol. Microbiol.">
        <title>The Global Catalogue of Microorganisms (GCM) 10K type strain sequencing project: providing services to taxonomists for standard genome sequencing and annotation.</title>
        <authorList>
            <consortium name="The Broad Institute Genomics Platform"/>
            <consortium name="The Broad Institute Genome Sequencing Center for Infectious Disease"/>
            <person name="Wu L."/>
            <person name="Ma J."/>
        </authorList>
    </citation>
    <scope>NUCLEOTIDE SEQUENCE [LARGE SCALE GENOMIC DNA]</scope>
    <source>
        <strain evidence="12">CCUG 56331</strain>
    </source>
</reference>
<dbReference type="Pfam" id="PF00672">
    <property type="entry name" value="HAMP"/>
    <property type="match status" value="1"/>
</dbReference>
<evidence type="ECO:0000256" key="5">
    <source>
        <dbReference type="ARBA" id="ARBA00029447"/>
    </source>
</evidence>
<evidence type="ECO:0000256" key="1">
    <source>
        <dbReference type="ARBA" id="ARBA00004236"/>
    </source>
</evidence>
<feature type="transmembrane region" description="Helical" evidence="8">
    <location>
        <begin position="50"/>
        <end position="71"/>
    </location>
</feature>
<evidence type="ECO:0000256" key="2">
    <source>
        <dbReference type="ARBA" id="ARBA00022475"/>
    </source>
</evidence>
<dbReference type="Gene3D" id="6.10.340.10">
    <property type="match status" value="1"/>
</dbReference>
<feature type="domain" description="Methyl-accepting transducer" evidence="9">
    <location>
        <begin position="141"/>
        <end position="377"/>
    </location>
</feature>
<dbReference type="PROSITE" id="PS50111">
    <property type="entry name" value="CHEMOTAXIS_TRANSDUC_2"/>
    <property type="match status" value="1"/>
</dbReference>
<evidence type="ECO:0000259" key="9">
    <source>
        <dbReference type="PROSITE" id="PS50111"/>
    </source>
</evidence>
<keyword evidence="7" id="KW-0175">Coiled coil</keyword>